<evidence type="ECO:0000313" key="2">
    <source>
        <dbReference type="EMBL" id="ABI13790.1"/>
    </source>
</evidence>
<evidence type="ECO:0000313" key="7">
    <source>
        <dbReference type="EMBL" id="ALR72479.1"/>
    </source>
</evidence>
<evidence type="ECO:0000313" key="6">
    <source>
        <dbReference type="EMBL" id="ALR72163.1"/>
    </source>
</evidence>
<dbReference type="Proteomes" id="UP000201348">
    <property type="component" value="Segment"/>
</dbReference>
<reference evidence="8" key="5">
    <citation type="submission" date="2018-01" db="EMBL/GenBank/DDBJ databases">
        <title>Biological and molecular characterization of two Anticarsia gemmatalis Multiple Nucleopolyhedrovirus clones exhibiting contrasting virulence variants.</title>
        <authorList>
            <person name="Ferreira B.C."/>
            <person name="Silva A.M.R."/>
            <person name="Melo F.L."/>
            <person name="Sanches M.M."/>
            <person name="Moscardi F."/>
            <person name="Ribeiro B.M."/>
            <person name="Sousa M.L."/>
        </authorList>
    </citation>
    <scope>NUCLEOTIDE SEQUENCE</scope>
    <source>
        <strain evidence="8">Ag-01</strain>
    </source>
</reference>
<dbReference type="EMBL" id="MG746625">
    <property type="protein sequence ID" value="AXE72183.1"/>
    <property type="molecule type" value="Genomic_DNA"/>
</dbReference>
<dbReference type="EMBL" id="KR815471">
    <property type="protein sequence ID" value="ALR72479.1"/>
    <property type="molecule type" value="Genomic_DNA"/>
</dbReference>
<reference evidence="7" key="3">
    <citation type="journal article" date="2015" name="Genome Biol. Evol.">
        <title>The Pangenome of the Anticarsia gemmatalis Multiple Nucleopolyhedrovirus (AgMNPV).</title>
        <authorList>
            <person name="Brito A.F."/>
            <person name="Braconi C.T."/>
            <person name="Weidmann M."/>
            <person name="Dilcher M."/>
            <person name="Alves J.M."/>
            <person name="Gruber A."/>
            <person name="Zanotto P.M."/>
        </authorList>
    </citation>
    <scope>NUCLEOTIDE SEQUENCE</scope>
    <source>
        <strain evidence="3">AgMNPV-26</strain>
        <strain evidence="4">AgMNPV-31</strain>
        <strain evidence="5">AgMNPV-35</strain>
        <strain evidence="6">AgMNPV-40</strain>
        <strain evidence="7">AgMNPV-43</strain>
    </source>
</reference>
<name>A0A0S3J2J6_9ABAC</name>
<reference evidence="2" key="2">
    <citation type="submission" date="2006-06" db="EMBL/GenBank/DDBJ databases">
        <authorList>
            <person name="Oliveira J.V.C."/>
            <person name="Wolff J.L.C."/>
            <person name="Garcia-Maruniak A."/>
            <person name="Ribeiro B.M."/>
            <person name="Castro M.E.B."/>
            <person name="Souza M.L."/>
            <person name="Moscardi F."/>
            <person name="Maruniak J.E."/>
            <person name="Zanotto P.M.A."/>
        </authorList>
    </citation>
    <scope>NUCLEOTIDE SEQUENCE</scope>
    <source>
        <strain evidence="2">AgMNPV-2D</strain>
    </source>
</reference>
<evidence type="ECO:0000313" key="4">
    <source>
        <dbReference type="EMBL" id="ALR70749.1"/>
    </source>
</evidence>
<dbReference type="SMART" id="SM01040">
    <property type="entry name" value="Bro-N"/>
    <property type="match status" value="1"/>
</dbReference>
<organism evidence="7">
    <name type="scientific">Anticarsia gemmatalis multiple nucleopolyhedrovirus</name>
    <dbReference type="NCBI Taxonomy" id="268591"/>
    <lineage>
        <taxon>Viruses</taxon>
        <taxon>Viruses incertae sedis</taxon>
        <taxon>Naldaviricetes</taxon>
        <taxon>Lefavirales</taxon>
        <taxon>Baculoviridae</taxon>
        <taxon>Alphabaculovirus</taxon>
        <taxon>Alphabaculovirus angemmatalis</taxon>
    </lineage>
</organism>
<reference evidence="2" key="4">
    <citation type="submission" date="2015-05" db="EMBL/GenBank/DDBJ databases">
        <title>The genome evolution of wild-type isolates of Anticarsia gemmatalis multiple nucleopolyhedrovirus.</title>
        <authorList>
            <person name="Brito A.F."/>
            <person name="Braconi C.T."/>
            <person name="Weidmann M."/>
            <person name="Dilcher M."/>
            <person name="Alves J.M.P."/>
            <person name="Gruber A."/>
            <person name="Zanotto P.M.A."/>
        </authorList>
    </citation>
    <scope>NUCLEOTIDE SEQUENCE</scope>
    <source>
        <strain evidence="2">AgMNPV-2D</strain>
    </source>
</reference>
<evidence type="ECO:0000313" key="3">
    <source>
        <dbReference type="EMBL" id="ALR69964.1"/>
    </source>
</evidence>
<evidence type="ECO:0000313" key="5">
    <source>
        <dbReference type="EMBL" id="ALR71380.1"/>
    </source>
</evidence>
<accession>Q06KR1</accession>
<dbReference type="PROSITE" id="PS51750">
    <property type="entry name" value="BRO_N"/>
    <property type="match status" value="1"/>
</dbReference>
<protein>
    <submittedName>
        <fullName evidence="7">Baculovirus repeated ORF-a</fullName>
    </submittedName>
</protein>
<dbReference type="InterPro" id="IPR003497">
    <property type="entry name" value="BRO_N_domain"/>
</dbReference>
<dbReference type="EMBL" id="KR815460">
    <property type="protein sequence ID" value="ALR70749.1"/>
    <property type="molecule type" value="Genomic_DNA"/>
</dbReference>
<dbReference type="EMBL" id="KR815455">
    <property type="protein sequence ID" value="ALR69964.1"/>
    <property type="molecule type" value="Genomic_DNA"/>
</dbReference>
<dbReference type="Pfam" id="PF13455">
    <property type="entry name" value="MUG113"/>
    <property type="match status" value="1"/>
</dbReference>
<feature type="domain" description="Bro-N" evidence="1">
    <location>
        <begin position="3"/>
        <end position="119"/>
    </location>
</feature>
<gene>
    <name evidence="7" type="ORF">AGNV_163</name>
</gene>
<dbReference type="EMBL" id="KR815469">
    <property type="protein sequence ID" value="ALR72163.1"/>
    <property type="molecule type" value="Genomic_DNA"/>
</dbReference>
<accession>A0A0S3J2J6</accession>
<proteinExistence type="predicted"/>
<dbReference type="EMBL" id="DQ813662">
    <property type="protein sequence ID" value="ABI13790.1"/>
    <property type="molecule type" value="Genomic_DNA"/>
</dbReference>
<evidence type="ECO:0000313" key="8">
    <source>
        <dbReference type="EMBL" id="AXE72183.1"/>
    </source>
</evidence>
<evidence type="ECO:0000259" key="1">
    <source>
        <dbReference type="PROSITE" id="PS51750"/>
    </source>
</evidence>
<evidence type="ECO:0000313" key="9">
    <source>
        <dbReference type="Proteomes" id="UP000201348"/>
    </source>
</evidence>
<dbReference type="EMBL" id="KR815464">
    <property type="protein sequence ID" value="ALR71380.1"/>
    <property type="molecule type" value="Genomic_DNA"/>
</dbReference>
<sequence>MAQVKIGQFKFGEDTFTLRYVLDKDIVKFVAKDIASSLGYEKFSNAVKKYVDIKYKSTYGDQSFKNNVKRGDLLYLQPHTILLSNIGVLQLISRSKMPNAAEFQDWFYDHVLPACLRNRSPVDLMRDAEYYVRLNAEPMLGHVYVATTPAYAEKNLFKVGQTVDLHARLSSLNCGRADFDQMRYVLWTDVVAGHVAAEAVVKRRLAPYKNCNEVFQCDFEHVRRVVEESIKQQSSFVNIISSN</sequence>
<dbReference type="Pfam" id="PF02498">
    <property type="entry name" value="Bro-N"/>
    <property type="match status" value="1"/>
</dbReference>
<keyword evidence="9" id="KW-1185">Reference proteome</keyword>
<reference evidence="2 9" key="1">
    <citation type="journal article" date="2006" name="J. Gen. Virol.">
        <title>Genome of the most widely used viral biopesticide: Anticarsia gemmatalis multiple nucleopolyhedrovirus.</title>
        <authorList>
            <person name="Oliveira J.V."/>
            <person name="Wolff J.L."/>
            <person name="Garcia-Maruniak A."/>
            <person name="Ribeiro B.M."/>
            <person name="de Castro M.E."/>
            <person name="de Souza M.L."/>
            <person name="Moscardi F."/>
            <person name="Maruniak J.E."/>
            <person name="Zanotto P.M."/>
        </authorList>
    </citation>
    <scope>NUCLEOTIDE SEQUENCE [LARGE SCALE GENOMIC DNA]</scope>
    <source>
        <strain evidence="2">AgMNPV-2D</strain>
    </source>
</reference>